<dbReference type="Gene3D" id="1.50.10.20">
    <property type="match status" value="1"/>
</dbReference>
<proteinExistence type="predicted"/>
<dbReference type="Proteomes" id="UP000192610">
    <property type="component" value="Unassembled WGS sequence"/>
</dbReference>
<dbReference type="SUPFAM" id="SSF81853">
    <property type="entry name" value="Family 10 polysaccharide lyase"/>
    <property type="match status" value="1"/>
</dbReference>
<evidence type="ECO:0000313" key="1">
    <source>
        <dbReference type="EMBL" id="OQP48038.1"/>
    </source>
</evidence>
<protein>
    <recommendedName>
        <fullName evidence="3">Pectate lyase</fullName>
    </recommendedName>
</protein>
<dbReference type="Gene3D" id="2.60.120.200">
    <property type="match status" value="1"/>
</dbReference>
<organism evidence="1 2">
    <name type="scientific">Niastella yeongjuensis</name>
    <dbReference type="NCBI Taxonomy" id="354355"/>
    <lineage>
        <taxon>Bacteria</taxon>
        <taxon>Pseudomonadati</taxon>
        <taxon>Bacteroidota</taxon>
        <taxon>Chitinophagia</taxon>
        <taxon>Chitinophagales</taxon>
        <taxon>Chitinophagaceae</taxon>
        <taxon>Niastella</taxon>
    </lineage>
</organism>
<gene>
    <name evidence="1" type="ORF">A4H97_29825</name>
</gene>
<dbReference type="Pfam" id="PF09492">
    <property type="entry name" value="Pec_lyase"/>
    <property type="match status" value="1"/>
</dbReference>
<dbReference type="SUPFAM" id="SSF49899">
    <property type="entry name" value="Concanavalin A-like lectins/glucanases"/>
    <property type="match status" value="1"/>
</dbReference>
<evidence type="ECO:0008006" key="3">
    <source>
        <dbReference type="Google" id="ProtNLM"/>
    </source>
</evidence>
<dbReference type="STRING" id="354355.SAMN05660816_02365"/>
<comment type="caution">
    <text evidence="1">The sequence shown here is derived from an EMBL/GenBank/DDBJ whole genome shotgun (WGS) entry which is preliminary data.</text>
</comment>
<dbReference type="Pfam" id="PF13385">
    <property type="entry name" value="Laminin_G_3"/>
    <property type="match status" value="1"/>
</dbReference>
<dbReference type="InterPro" id="IPR012669">
    <property type="entry name" value="Pectate_lyase"/>
</dbReference>
<dbReference type="GO" id="GO:0005975">
    <property type="term" value="P:carbohydrate metabolic process"/>
    <property type="evidence" value="ECO:0007669"/>
    <property type="project" value="UniProtKB-ARBA"/>
</dbReference>
<dbReference type="EMBL" id="LVXG01000018">
    <property type="protein sequence ID" value="OQP48038.1"/>
    <property type="molecule type" value="Genomic_DNA"/>
</dbReference>
<keyword evidence="2" id="KW-1185">Reference proteome</keyword>
<reference evidence="2" key="1">
    <citation type="submission" date="2016-04" db="EMBL/GenBank/DDBJ databases">
        <authorList>
            <person name="Chen L."/>
            <person name="Zhuang W."/>
            <person name="Wang G."/>
        </authorList>
    </citation>
    <scope>NUCLEOTIDE SEQUENCE [LARGE SCALE GENOMIC DNA]</scope>
    <source>
        <strain evidence="2">17621</strain>
    </source>
</reference>
<sequence length="754" mass="86397">MLQDFFWYYIYKGFLKDCFTYSNDFMTATSRIKCIALLAIGYCNVVFAQQSTLSQQAEQAMLKATRFMSENVSTNGGYVWYYLPDLSRRWGEMEAYKTMIWVQDGGTVSVGHMLLDAYETTGNEYFYQQAERAGAAMIWGQSNEGGWNYLIDFAGDRSLKKWYATIGKNAWRLEEFQHYYGNSTYDDDVTSDAARFLLRLYLQKLDPRYKPALDKAIDFVLKSQYPNGGWPQRYPLKHDFNKAGHPDYSSFYTFNDDVIWENVLFLIQCYETLGDSRFLEPIYKGMNFYLLVQGKNGAWGQQYNMNMQVAGARTYEPAGYVPRYTFNNCLLLLKFYQYTGDRKFLAHIPDAIKWLEKVRLPERMTQNGKYTHPLFVDPVTDKPMFVHRKGSNVIYGYYYKDTSDANLLSHMPGKSNLDLQHLKTEYAKISALSPKEASQHSPLIPAPFDATGTPQAFYHLSRVEHAENEAVSETRVKAIIDGLDSQNRWLVKHAMKSNPYAGDGERKEATDAYASTNVGDTTDTSPYRDLSDQEYISTPEYIRNMQVLISYLRSNNKASDKNVIWHLNDPKQVGGFNPVVLGDPITKVEGNDSSIYFNGITDGLVLPEIPLAGWSHFTIEVLFKPDSDGPVAPRFVHFEDSSLNRGTLELRLTKDKQWYLDGFLKNGKTKKGITLIDSTKLHPADSWHRVALVYDGKKMYTFIDGKKEGESDMDFPLVTKGNISLGVRLNKKDWFKGQIREVRFCNSVKPLAGI</sequence>
<dbReference type="GO" id="GO:0004553">
    <property type="term" value="F:hydrolase activity, hydrolyzing O-glycosyl compounds"/>
    <property type="evidence" value="ECO:0007669"/>
    <property type="project" value="UniProtKB-ARBA"/>
</dbReference>
<accession>A0A1V9EPF7</accession>
<evidence type="ECO:0000313" key="2">
    <source>
        <dbReference type="Proteomes" id="UP000192610"/>
    </source>
</evidence>
<dbReference type="OrthoDB" id="9804686at2"/>
<name>A0A1V9EPF7_9BACT</name>
<dbReference type="AlphaFoldDB" id="A0A1V9EPF7"/>
<dbReference type="InterPro" id="IPR013320">
    <property type="entry name" value="ConA-like_dom_sf"/>
</dbReference>